<dbReference type="EMBL" id="NEVH01022660">
    <property type="protein sequence ID" value="PNF18291.1"/>
    <property type="molecule type" value="Genomic_DNA"/>
</dbReference>
<organism evidence="2 3">
    <name type="scientific">Cryptotermes secundus</name>
    <dbReference type="NCBI Taxonomy" id="105785"/>
    <lineage>
        <taxon>Eukaryota</taxon>
        <taxon>Metazoa</taxon>
        <taxon>Ecdysozoa</taxon>
        <taxon>Arthropoda</taxon>
        <taxon>Hexapoda</taxon>
        <taxon>Insecta</taxon>
        <taxon>Pterygota</taxon>
        <taxon>Neoptera</taxon>
        <taxon>Polyneoptera</taxon>
        <taxon>Dictyoptera</taxon>
        <taxon>Blattodea</taxon>
        <taxon>Blattoidea</taxon>
        <taxon>Termitoidae</taxon>
        <taxon>Kalotermitidae</taxon>
        <taxon>Cryptotermitinae</taxon>
        <taxon>Cryptotermes</taxon>
    </lineage>
</organism>
<feature type="non-terminal residue" evidence="2">
    <location>
        <position position="1"/>
    </location>
</feature>
<keyword evidence="1" id="KW-0812">Transmembrane</keyword>
<comment type="caution">
    <text evidence="2">The sequence shown here is derived from an EMBL/GenBank/DDBJ whole genome shotgun (WGS) entry which is preliminary data.</text>
</comment>
<feature type="non-terminal residue" evidence="2">
    <location>
        <position position="61"/>
    </location>
</feature>
<dbReference type="AlphaFoldDB" id="A0A2J7PPP2"/>
<keyword evidence="1" id="KW-1133">Transmembrane helix</keyword>
<dbReference type="Proteomes" id="UP000235965">
    <property type="component" value="Unassembled WGS sequence"/>
</dbReference>
<evidence type="ECO:0000256" key="1">
    <source>
        <dbReference type="SAM" id="Phobius"/>
    </source>
</evidence>
<dbReference type="InParanoid" id="A0A2J7PPP2"/>
<feature type="transmembrane region" description="Helical" evidence="1">
    <location>
        <begin position="28"/>
        <end position="48"/>
    </location>
</feature>
<proteinExistence type="predicted"/>
<reference evidence="2 3" key="1">
    <citation type="submission" date="2017-12" db="EMBL/GenBank/DDBJ databases">
        <title>Hemimetabolous genomes reveal molecular basis of termite eusociality.</title>
        <authorList>
            <person name="Harrison M.C."/>
            <person name="Jongepier E."/>
            <person name="Robertson H.M."/>
            <person name="Arning N."/>
            <person name="Bitard-Feildel T."/>
            <person name="Chao H."/>
            <person name="Childers C.P."/>
            <person name="Dinh H."/>
            <person name="Doddapaneni H."/>
            <person name="Dugan S."/>
            <person name="Gowin J."/>
            <person name="Greiner C."/>
            <person name="Han Y."/>
            <person name="Hu H."/>
            <person name="Hughes D.S.T."/>
            <person name="Huylmans A.-K."/>
            <person name="Kemena C."/>
            <person name="Kremer L.P.M."/>
            <person name="Lee S.L."/>
            <person name="Lopez-Ezquerra A."/>
            <person name="Mallet L."/>
            <person name="Monroy-Kuhn J.M."/>
            <person name="Moser A."/>
            <person name="Murali S.C."/>
            <person name="Muzny D.M."/>
            <person name="Otani S."/>
            <person name="Piulachs M.-D."/>
            <person name="Poelchau M."/>
            <person name="Qu J."/>
            <person name="Schaub F."/>
            <person name="Wada-Katsumata A."/>
            <person name="Worley K.C."/>
            <person name="Xie Q."/>
            <person name="Ylla G."/>
            <person name="Poulsen M."/>
            <person name="Gibbs R.A."/>
            <person name="Schal C."/>
            <person name="Richards S."/>
            <person name="Belles X."/>
            <person name="Korb J."/>
            <person name="Bornberg-Bauer E."/>
        </authorList>
    </citation>
    <scope>NUCLEOTIDE SEQUENCE [LARGE SCALE GENOMIC DNA]</scope>
    <source>
        <tissue evidence="2">Whole body</tissue>
    </source>
</reference>
<keyword evidence="1" id="KW-0472">Membrane</keyword>
<accession>A0A2J7PPP2</accession>
<dbReference type="OrthoDB" id="10044855at2759"/>
<gene>
    <name evidence="2" type="ORF">B7P43_G16318</name>
</gene>
<protein>
    <submittedName>
        <fullName evidence="2">Uncharacterized protein</fullName>
    </submittedName>
</protein>
<evidence type="ECO:0000313" key="3">
    <source>
        <dbReference type="Proteomes" id="UP000235965"/>
    </source>
</evidence>
<evidence type="ECO:0000313" key="2">
    <source>
        <dbReference type="EMBL" id="PNF18291.1"/>
    </source>
</evidence>
<keyword evidence="3" id="KW-1185">Reference proteome</keyword>
<name>A0A2J7PPP2_9NEOP</name>
<sequence length="61" mass="6528">VLAAVCQSLVLNYGMTHSQTLGPSYDGFLTTVSSCLLTASILLVCYLLSDRSIGLLRTSLF</sequence>